<dbReference type="Pfam" id="PF20242">
    <property type="entry name" value="Emfourin"/>
    <property type="match status" value="1"/>
</dbReference>
<organism evidence="1">
    <name type="scientific">uncultured Chloroflexia bacterium</name>
    <dbReference type="NCBI Taxonomy" id="1672391"/>
    <lineage>
        <taxon>Bacteria</taxon>
        <taxon>Bacillati</taxon>
        <taxon>Chloroflexota</taxon>
        <taxon>Chloroflexia</taxon>
        <taxon>environmental samples</taxon>
    </lineage>
</organism>
<name>A0A6J4N6T7_9CHLR</name>
<dbReference type="AlphaFoldDB" id="A0A6J4N6T7"/>
<protein>
    <submittedName>
        <fullName evidence="1">Uncharacterized protein</fullName>
    </submittedName>
</protein>
<evidence type="ECO:0000313" key="1">
    <source>
        <dbReference type="EMBL" id="CAA9376497.1"/>
    </source>
</evidence>
<proteinExistence type="predicted"/>
<sequence>MRVRFKTDGGFVYLPERGSPMTIDTDDLPAEEANELERLLEAAGFFGLPETSPPPSGAADYLRYTISVTAGEYSHTVHLTEPIEDPDVQALVEHLEAEAR</sequence>
<dbReference type="EMBL" id="CADCTR010002973">
    <property type="protein sequence ID" value="CAA9376497.1"/>
    <property type="molecule type" value="Genomic_DNA"/>
</dbReference>
<gene>
    <name evidence="1" type="ORF">AVDCRST_MAG93-8863</name>
</gene>
<reference evidence="1" key="1">
    <citation type="submission" date="2020-02" db="EMBL/GenBank/DDBJ databases">
        <authorList>
            <person name="Meier V. D."/>
        </authorList>
    </citation>
    <scope>NUCLEOTIDE SEQUENCE</scope>
    <source>
        <strain evidence="1">AVDCRST_MAG93</strain>
    </source>
</reference>
<dbReference type="InterPro" id="IPR049457">
    <property type="entry name" value="Emfourin"/>
</dbReference>
<accession>A0A6J4N6T7</accession>